<proteinExistence type="predicted"/>
<accession>A0ABP5A1R5</accession>
<feature type="domain" description="HTH cro/C1-type" evidence="1">
    <location>
        <begin position="13"/>
        <end position="67"/>
    </location>
</feature>
<dbReference type="CDD" id="cd00093">
    <property type="entry name" value="HTH_XRE"/>
    <property type="match status" value="1"/>
</dbReference>
<dbReference type="Gene3D" id="1.10.260.40">
    <property type="entry name" value="lambda repressor-like DNA-binding domains"/>
    <property type="match status" value="1"/>
</dbReference>
<dbReference type="EMBL" id="BAAAMJ010000006">
    <property type="protein sequence ID" value="GAA1899123.1"/>
    <property type="molecule type" value="Genomic_DNA"/>
</dbReference>
<dbReference type="Pfam" id="PF13560">
    <property type="entry name" value="HTH_31"/>
    <property type="match status" value="1"/>
</dbReference>
<dbReference type="PROSITE" id="PS50943">
    <property type="entry name" value="HTH_CROC1"/>
    <property type="match status" value="1"/>
</dbReference>
<dbReference type="SUPFAM" id="SSF47413">
    <property type="entry name" value="lambda repressor-like DNA-binding domains"/>
    <property type="match status" value="1"/>
</dbReference>
<keyword evidence="3" id="KW-1185">Reference proteome</keyword>
<dbReference type="RefSeq" id="WP_344258631.1">
    <property type="nucleotide sequence ID" value="NZ_BAAAMJ010000006.1"/>
</dbReference>
<sequence length="394" mass="43064">MPHRGAEHTGARIARVRKVRRLTQRELADIAPVSYSTITKVEQGTIPASAAVIGALARALSVPVSDLTGQPYLHDLERDQLDGLIQPIREALDVYDLGADPLISPRPLDVLHAHADSLCAEIRDTNLRRAATELPGLIQEVTTAAHLAGEDRAWEVLASTYRTAYDVATKLGYADLCTVALDRMDWAATRASSPILAGMRQYMRALLYLRSGQYRTGQRLIEVALTTLQHAPPGLARDATTGQLHLGASMLYANAQRADDAEGHLREAEQIAARTGAVERLNWLAFGPANVNAHRVAALAGLNRYDEAVQVAERMTIPEDWPRSRASRHHVEVARAKLLTGNATSAFESLVAARKAGPQQTKYCWVARETYLGLEASRRQLPGTLAHYGAWLGM</sequence>
<evidence type="ECO:0000313" key="3">
    <source>
        <dbReference type="Proteomes" id="UP001501303"/>
    </source>
</evidence>
<evidence type="ECO:0000259" key="1">
    <source>
        <dbReference type="PROSITE" id="PS50943"/>
    </source>
</evidence>
<dbReference type="InterPro" id="IPR001387">
    <property type="entry name" value="Cro/C1-type_HTH"/>
</dbReference>
<dbReference type="Proteomes" id="UP001501303">
    <property type="component" value="Unassembled WGS sequence"/>
</dbReference>
<dbReference type="InterPro" id="IPR010982">
    <property type="entry name" value="Lambda_DNA-bd_dom_sf"/>
</dbReference>
<reference evidence="3" key="1">
    <citation type="journal article" date="2019" name="Int. J. Syst. Evol. Microbiol.">
        <title>The Global Catalogue of Microorganisms (GCM) 10K type strain sequencing project: providing services to taxonomists for standard genome sequencing and annotation.</title>
        <authorList>
            <consortium name="The Broad Institute Genomics Platform"/>
            <consortium name="The Broad Institute Genome Sequencing Center for Infectious Disease"/>
            <person name="Wu L."/>
            <person name="Ma J."/>
        </authorList>
    </citation>
    <scope>NUCLEOTIDE SEQUENCE [LARGE SCALE GENOMIC DNA]</scope>
    <source>
        <strain evidence="3">JCM 13581</strain>
    </source>
</reference>
<comment type="caution">
    <text evidence="2">The sequence shown here is derived from an EMBL/GenBank/DDBJ whole genome shotgun (WGS) entry which is preliminary data.</text>
</comment>
<gene>
    <name evidence="2" type="ORF">GCM10009716_06240</name>
</gene>
<organism evidence="2 3">
    <name type="scientific">Streptomyces sodiiphilus</name>
    <dbReference type="NCBI Taxonomy" id="226217"/>
    <lineage>
        <taxon>Bacteria</taxon>
        <taxon>Bacillati</taxon>
        <taxon>Actinomycetota</taxon>
        <taxon>Actinomycetes</taxon>
        <taxon>Kitasatosporales</taxon>
        <taxon>Streptomycetaceae</taxon>
        <taxon>Streptomyces</taxon>
    </lineage>
</organism>
<protein>
    <submittedName>
        <fullName evidence="2">Helix-turn-helix transcriptional regulator</fullName>
    </submittedName>
</protein>
<name>A0ABP5A1R5_9ACTN</name>
<dbReference type="Gene3D" id="1.25.40.10">
    <property type="entry name" value="Tetratricopeptide repeat domain"/>
    <property type="match status" value="1"/>
</dbReference>
<dbReference type="InterPro" id="IPR011990">
    <property type="entry name" value="TPR-like_helical_dom_sf"/>
</dbReference>
<evidence type="ECO:0000313" key="2">
    <source>
        <dbReference type="EMBL" id="GAA1899123.1"/>
    </source>
</evidence>
<dbReference type="SMART" id="SM00530">
    <property type="entry name" value="HTH_XRE"/>
    <property type="match status" value="1"/>
</dbReference>